<organism evidence="1 2">
    <name type="scientific">Candidatus Kerfeldbacteria bacterium CG15_BIG_FIL_POST_REV_8_21_14_020_45_12</name>
    <dbReference type="NCBI Taxonomy" id="2014247"/>
    <lineage>
        <taxon>Bacteria</taxon>
        <taxon>Candidatus Kerfeldiibacteriota</taxon>
    </lineage>
</organism>
<name>A0A2M7H3Y1_9BACT</name>
<reference evidence="1 2" key="1">
    <citation type="submission" date="2017-09" db="EMBL/GenBank/DDBJ databases">
        <title>Depth-based differentiation of microbial function through sediment-hosted aquifers and enrichment of novel symbionts in the deep terrestrial subsurface.</title>
        <authorList>
            <person name="Probst A.J."/>
            <person name="Ladd B."/>
            <person name="Jarett J.K."/>
            <person name="Geller-Mcgrath D.E."/>
            <person name="Sieber C.M."/>
            <person name="Emerson J.B."/>
            <person name="Anantharaman K."/>
            <person name="Thomas B.C."/>
            <person name="Malmstrom R."/>
            <person name="Stieglmeier M."/>
            <person name="Klingl A."/>
            <person name="Woyke T."/>
            <person name="Ryan C.M."/>
            <person name="Banfield J.F."/>
        </authorList>
    </citation>
    <scope>NUCLEOTIDE SEQUENCE [LARGE SCALE GENOMIC DNA]</scope>
    <source>
        <strain evidence="1">CG15_BIG_FIL_POST_REV_8_21_14_020_45_12</strain>
    </source>
</reference>
<evidence type="ECO:0000313" key="1">
    <source>
        <dbReference type="EMBL" id="PIW36924.1"/>
    </source>
</evidence>
<dbReference type="EMBL" id="PFGC01000037">
    <property type="protein sequence ID" value="PIW36924.1"/>
    <property type="molecule type" value="Genomic_DNA"/>
</dbReference>
<gene>
    <name evidence="1" type="ORF">COW24_03120</name>
</gene>
<dbReference type="AlphaFoldDB" id="A0A2M7H3Y1"/>
<accession>A0A2M7H3Y1</accession>
<comment type="caution">
    <text evidence="1">The sequence shown here is derived from an EMBL/GenBank/DDBJ whole genome shotgun (WGS) entry which is preliminary data.</text>
</comment>
<protein>
    <submittedName>
        <fullName evidence="1">Uncharacterized protein</fullName>
    </submittedName>
</protein>
<evidence type="ECO:0000313" key="2">
    <source>
        <dbReference type="Proteomes" id="UP000230292"/>
    </source>
</evidence>
<sequence>MTMDDFFTDEQWSEDWDEGEDMIPTDPLEQLNKREQDLFFRMVDLVPDNQREKAIIYFMDHPAKIRAVVDNIKQKRELITNGDKEGLADLLKSEGVDFSKVEELELF</sequence>
<dbReference type="Proteomes" id="UP000230292">
    <property type="component" value="Unassembled WGS sequence"/>
</dbReference>
<proteinExistence type="predicted"/>